<proteinExistence type="predicted"/>
<evidence type="ECO:0000313" key="3">
    <source>
        <dbReference type="Proteomes" id="UP001249851"/>
    </source>
</evidence>
<dbReference type="Proteomes" id="UP001249851">
    <property type="component" value="Unassembled WGS sequence"/>
</dbReference>
<accession>A0AAD9QD97</accession>
<name>A0AAD9QD97_ACRCE</name>
<evidence type="ECO:0000313" key="2">
    <source>
        <dbReference type="EMBL" id="KAK2559196.1"/>
    </source>
</evidence>
<protein>
    <submittedName>
        <fullName evidence="2">Uncharacterized protein</fullName>
    </submittedName>
</protein>
<comment type="caution">
    <text evidence="2">The sequence shown here is derived from an EMBL/GenBank/DDBJ whole genome shotgun (WGS) entry which is preliminary data.</text>
</comment>
<keyword evidence="3" id="KW-1185">Reference proteome</keyword>
<reference evidence="2" key="2">
    <citation type="journal article" date="2023" name="Science">
        <title>Genomic signatures of disease resistance in endangered staghorn corals.</title>
        <authorList>
            <person name="Vollmer S.V."/>
            <person name="Selwyn J.D."/>
            <person name="Despard B.A."/>
            <person name="Roesel C.L."/>
        </authorList>
    </citation>
    <scope>NUCLEOTIDE SEQUENCE</scope>
    <source>
        <strain evidence="2">K2</strain>
    </source>
</reference>
<keyword evidence="1" id="KW-0472">Membrane</keyword>
<feature type="transmembrane region" description="Helical" evidence="1">
    <location>
        <begin position="111"/>
        <end position="133"/>
    </location>
</feature>
<sequence length="135" mass="15377">MSEGLIDSSTFQFRNFTSDDDLAFYTGFPSLATFNAIFECLNAGSNGKNIRLVNHLIQEIVLNDMGQKTRAWLRNPDLLASCKIMCPVLFSNKRKRDLVDIEPLFWHPSSIFPVGTALLLLLLDLTAFLKFLWNF</sequence>
<gene>
    <name evidence="2" type="ORF">P5673_018332</name>
</gene>
<evidence type="ECO:0000256" key="1">
    <source>
        <dbReference type="SAM" id="Phobius"/>
    </source>
</evidence>
<dbReference type="AlphaFoldDB" id="A0AAD9QD97"/>
<keyword evidence="1" id="KW-0812">Transmembrane</keyword>
<organism evidence="2 3">
    <name type="scientific">Acropora cervicornis</name>
    <name type="common">Staghorn coral</name>
    <dbReference type="NCBI Taxonomy" id="6130"/>
    <lineage>
        <taxon>Eukaryota</taxon>
        <taxon>Metazoa</taxon>
        <taxon>Cnidaria</taxon>
        <taxon>Anthozoa</taxon>
        <taxon>Hexacorallia</taxon>
        <taxon>Scleractinia</taxon>
        <taxon>Astrocoeniina</taxon>
        <taxon>Acroporidae</taxon>
        <taxon>Acropora</taxon>
    </lineage>
</organism>
<reference evidence="2" key="1">
    <citation type="journal article" date="2023" name="G3 (Bethesda)">
        <title>Whole genome assembly and annotation of the endangered Caribbean coral Acropora cervicornis.</title>
        <authorList>
            <person name="Selwyn J.D."/>
            <person name="Vollmer S.V."/>
        </authorList>
    </citation>
    <scope>NUCLEOTIDE SEQUENCE</scope>
    <source>
        <strain evidence="2">K2</strain>
    </source>
</reference>
<dbReference type="EMBL" id="JARQWQ010000041">
    <property type="protein sequence ID" value="KAK2559196.1"/>
    <property type="molecule type" value="Genomic_DNA"/>
</dbReference>
<keyword evidence="1" id="KW-1133">Transmembrane helix</keyword>